<proteinExistence type="predicted"/>
<evidence type="ECO:0000313" key="3">
    <source>
        <dbReference type="EMBL" id="ANB61691.1"/>
    </source>
</evidence>
<dbReference type="Pfam" id="PF01381">
    <property type="entry name" value="HTH_3"/>
    <property type="match status" value="1"/>
</dbReference>
<protein>
    <submittedName>
        <fullName evidence="3">Helix-turn-helix family protein</fullName>
    </submittedName>
</protein>
<evidence type="ECO:0000259" key="2">
    <source>
        <dbReference type="PROSITE" id="PS50943"/>
    </source>
</evidence>
<dbReference type="GO" id="GO:0005829">
    <property type="term" value="C:cytosol"/>
    <property type="evidence" value="ECO:0007669"/>
    <property type="project" value="TreeGrafter"/>
</dbReference>
<dbReference type="Gene3D" id="1.10.260.40">
    <property type="entry name" value="lambda repressor-like DNA-binding domains"/>
    <property type="match status" value="1"/>
</dbReference>
<evidence type="ECO:0000313" key="4">
    <source>
        <dbReference type="Proteomes" id="UP000076865"/>
    </source>
</evidence>
<dbReference type="SMART" id="SM00530">
    <property type="entry name" value="HTH_XRE"/>
    <property type="match status" value="1"/>
</dbReference>
<dbReference type="Proteomes" id="UP000076865">
    <property type="component" value="Chromosome"/>
</dbReference>
<dbReference type="RefSeq" id="WP_066326334.1">
    <property type="nucleotide sequence ID" value="NZ_CP015438.1"/>
</dbReference>
<dbReference type="OrthoDB" id="1859224at2"/>
<keyword evidence="4" id="KW-1185">Reference proteome</keyword>
<dbReference type="KEGG" id="aamy:GFC30_2767"/>
<dbReference type="PANTHER" id="PTHR46797">
    <property type="entry name" value="HTH-TYPE TRANSCRIPTIONAL REGULATOR"/>
    <property type="match status" value="1"/>
</dbReference>
<accession>A0A160F692</accession>
<dbReference type="InterPro" id="IPR050807">
    <property type="entry name" value="TransReg_Diox_bact_type"/>
</dbReference>
<feature type="domain" description="HTH cro/C1-type" evidence="2">
    <location>
        <begin position="5"/>
        <end position="59"/>
    </location>
</feature>
<dbReference type="EMBL" id="CP015438">
    <property type="protein sequence ID" value="ANB61691.1"/>
    <property type="molecule type" value="Genomic_DNA"/>
</dbReference>
<reference evidence="3 4" key="1">
    <citation type="journal article" date="2006" name="Syst. Appl. Microbiol.">
        <title>Anoxybacillus amylolyticus sp. nov., a thermophilic amylase producing bacterium isolated from Mount Rittmann (Antarctica).</title>
        <authorList>
            <person name="Poli A."/>
            <person name="Esposito E."/>
            <person name="Lama L."/>
            <person name="Orlando P."/>
            <person name="Nicolaus G."/>
            <person name="de Appolonia F."/>
            <person name="Gambacorta A."/>
            <person name="Nicolaus B."/>
        </authorList>
    </citation>
    <scope>NUCLEOTIDE SEQUENCE [LARGE SCALE GENOMIC DNA]</scope>
    <source>
        <strain evidence="3 4">DSM 15939</strain>
    </source>
</reference>
<dbReference type="PATRIC" id="fig|294699.3.peg.2847"/>
<dbReference type="InterPro" id="IPR010982">
    <property type="entry name" value="Lambda_DNA-bd_dom_sf"/>
</dbReference>
<dbReference type="CDD" id="cd00093">
    <property type="entry name" value="HTH_XRE"/>
    <property type="match status" value="1"/>
</dbReference>
<evidence type="ECO:0000256" key="1">
    <source>
        <dbReference type="ARBA" id="ARBA00023125"/>
    </source>
</evidence>
<gene>
    <name evidence="3" type="ORF">GFC30_2767</name>
</gene>
<dbReference type="SUPFAM" id="SSF47413">
    <property type="entry name" value="lambda repressor-like DNA-binding domains"/>
    <property type="match status" value="1"/>
</dbReference>
<sequence length="74" mass="8529">MREWLKNKRLNTGLTQKEIAKLVGISRSTYAMIENGERNPSVSVAKRIADALKFDWTIFFDDECHVLRIKNCSA</sequence>
<dbReference type="AlphaFoldDB" id="A0A160F692"/>
<dbReference type="PROSITE" id="PS50943">
    <property type="entry name" value="HTH_CROC1"/>
    <property type="match status" value="1"/>
</dbReference>
<keyword evidence="1" id="KW-0238">DNA-binding</keyword>
<dbReference type="PANTHER" id="PTHR46797:SF1">
    <property type="entry name" value="METHYLPHOSPHONATE SYNTHASE"/>
    <property type="match status" value="1"/>
</dbReference>
<dbReference type="GO" id="GO:0003700">
    <property type="term" value="F:DNA-binding transcription factor activity"/>
    <property type="evidence" value="ECO:0007669"/>
    <property type="project" value="TreeGrafter"/>
</dbReference>
<organism evidence="3 4">
    <name type="scientific">Anoxybacteroides amylolyticum</name>
    <dbReference type="NCBI Taxonomy" id="294699"/>
    <lineage>
        <taxon>Bacteria</taxon>
        <taxon>Bacillati</taxon>
        <taxon>Bacillota</taxon>
        <taxon>Bacilli</taxon>
        <taxon>Bacillales</taxon>
        <taxon>Anoxybacillaceae</taxon>
        <taxon>Anoxybacteroides</taxon>
    </lineage>
</organism>
<name>A0A160F692_9BACL</name>
<dbReference type="GO" id="GO:0003677">
    <property type="term" value="F:DNA binding"/>
    <property type="evidence" value="ECO:0007669"/>
    <property type="project" value="UniProtKB-KW"/>
</dbReference>
<dbReference type="InterPro" id="IPR001387">
    <property type="entry name" value="Cro/C1-type_HTH"/>
</dbReference>